<dbReference type="SMART" id="SM00422">
    <property type="entry name" value="HTH_MERR"/>
    <property type="match status" value="1"/>
</dbReference>
<dbReference type="PRINTS" id="PR00040">
    <property type="entry name" value="HTHMERR"/>
</dbReference>
<dbReference type="RefSeq" id="WP_027833732.1">
    <property type="nucleotide sequence ID" value="NZ_CP021330.1"/>
</dbReference>
<keyword evidence="5" id="KW-0804">Transcription</keyword>
<proteinExistence type="predicted"/>
<dbReference type="GO" id="GO:0003700">
    <property type="term" value="F:DNA-binding transcription factor activity"/>
    <property type="evidence" value="ECO:0007669"/>
    <property type="project" value="InterPro"/>
</dbReference>
<evidence type="ECO:0000259" key="6">
    <source>
        <dbReference type="PROSITE" id="PS50937"/>
    </source>
</evidence>
<evidence type="ECO:0000256" key="2">
    <source>
        <dbReference type="ARBA" id="ARBA00022490"/>
    </source>
</evidence>
<dbReference type="STRING" id="1122213.GCA_000423365_00525"/>
<dbReference type="GO" id="GO:0005737">
    <property type="term" value="C:cytoplasm"/>
    <property type="evidence" value="ECO:0007669"/>
    <property type="project" value="UniProtKB-SubCell"/>
</dbReference>
<dbReference type="Gene3D" id="1.10.1660.10">
    <property type="match status" value="1"/>
</dbReference>
<dbReference type="GO" id="GO:0045893">
    <property type="term" value="P:positive regulation of DNA-templated transcription"/>
    <property type="evidence" value="ECO:0007669"/>
    <property type="project" value="InterPro"/>
</dbReference>
<dbReference type="InterPro" id="IPR011789">
    <property type="entry name" value="CueR"/>
</dbReference>
<dbReference type="Pfam" id="PF00376">
    <property type="entry name" value="MerR"/>
    <property type="match status" value="1"/>
</dbReference>
<dbReference type="GO" id="GO:0003677">
    <property type="term" value="F:DNA binding"/>
    <property type="evidence" value="ECO:0007669"/>
    <property type="project" value="UniProtKB-KW"/>
</dbReference>
<name>A0A2R4MH97_9HYPH</name>
<dbReference type="InterPro" id="IPR047057">
    <property type="entry name" value="MerR_fam"/>
</dbReference>
<dbReference type="PANTHER" id="PTHR30204">
    <property type="entry name" value="REDOX-CYCLING DRUG-SENSING TRANSCRIPTIONAL ACTIVATOR SOXR"/>
    <property type="match status" value="1"/>
</dbReference>
<evidence type="ECO:0000313" key="8">
    <source>
        <dbReference type="Proteomes" id="UP000258927"/>
    </source>
</evidence>
<dbReference type="InterPro" id="IPR009061">
    <property type="entry name" value="DNA-bd_dom_put_sf"/>
</dbReference>
<comment type="subcellular location">
    <subcellularLocation>
        <location evidence="1">Cytoplasm</location>
    </subcellularLocation>
</comment>
<organism evidence="7 8">
    <name type="scientific">Maritalea myrionectae</name>
    <dbReference type="NCBI Taxonomy" id="454601"/>
    <lineage>
        <taxon>Bacteria</taxon>
        <taxon>Pseudomonadati</taxon>
        <taxon>Pseudomonadota</taxon>
        <taxon>Alphaproteobacteria</taxon>
        <taxon>Hyphomicrobiales</taxon>
        <taxon>Devosiaceae</taxon>
        <taxon>Maritalea</taxon>
    </lineage>
</organism>
<gene>
    <name evidence="7" type="ORF">MXMO3_02882</name>
</gene>
<dbReference type="SUPFAM" id="SSF46955">
    <property type="entry name" value="Putative DNA-binding domain"/>
    <property type="match status" value="1"/>
</dbReference>
<evidence type="ECO:0000256" key="5">
    <source>
        <dbReference type="ARBA" id="ARBA00023163"/>
    </source>
</evidence>
<dbReference type="AlphaFoldDB" id="A0A2R4MH97"/>
<keyword evidence="3" id="KW-0805">Transcription regulation</keyword>
<dbReference type="PROSITE" id="PS50937">
    <property type="entry name" value="HTH_MERR_2"/>
    <property type="match status" value="1"/>
</dbReference>
<dbReference type="InterPro" id="IPR015358">
    <property type="entry name" value="Tscrpt_reg_MerR_DNA-bd"/>
</dbReference>
<dbReference type="Proteomes" id="UP000258927">
    <property type="component" value="Chromosome"/>
</dbReference>
<dbReference type="KEGG" id="mmyr:MXMO3_02882"/>
<evidence type="ECO:0000313" key="7">
    <source>
        <dbReference type="EMBL" id="AVX05392.1"/>
    </source>
</evidence>
<evidence type="ECO:0000256" key="1">
    <source>
        <dbReference type="ARBA" id="ARBA00004496"/>
    </source>
</evidence>
<reference evidence="7 8" key="1">
    <citation type="submission" date="2017-05" db="EMBL/GenBank/DDBJ databases">
        <title>Genome Analysis of Maritalea myrionectae HL2708#5.</title>
        <authorList>
            <consortium name="Cotde Inc.-PKNU"/>
            <person name="Jang D."/>
            <person name="Oh H.-M."/>
        </authorList>
    </citation>
    <scope>NUCLEOTIDE SEQUENCE [LARGE SCALE GENOMIC DNA]</scope>
    <source>
        <strain evidence="7 8">HL2708#5</strain>
    </source>
</reference>
<sequence length="134" mass="15199">MNIGNAAEATSLPTKTIRYYEDIGLIKPDRAENGYRDYSDDDVHRLRFLQRSRSLGFTIEECRTLLSLYDDEGRASADVKRIAREKIQKVDEKIAELQSLRSTLKVLVKNCHGDQRPDCPILDDLAGRNTAKSA</sequence>
<evidence type="ECO:0000256" key="3">
    <source>
        <dbReference type="ARBA" id="ARBA00023015"/>
    </source>
</evidence>
<dbReference type="PANTHER" id="PTHR30204:SF94">
    <property type="entry name" value="HEAVY METAL-DEPENDENT TRANSCRIPTIONAL REGULATOR HI_0293-RELATED"/>
    <property type="match status" value="1"/>
</dbReference>
<protein>
    <submittedName>
        <fullName evidence="7">HTH-type transcriptional regulator HmrR</fullName>
    </submittedName>
</protein>
<dbReference type="Pfam" id="PF09278">
    <property type="entry name" value="MerR-DNA-bind"/>
    <property type="match status" value="1"/>
</dbReference>
<evidence type="ECO:0000256" key="4">
    <source>
        <dbReference type="ARBA" id="ARBA00023125"/>
    </source>
</evidence>
<dbReference type="EMBL" id="CP021330">
    <property type="protein sequence ID" value="AVX05392.1"/>
    <property type="molecule type" value="Genomic_DNA"/>
</dbReference>
<dbReference type="GO" id="GO:0005507">
    <property type="term" value="F:copper ion binding"/>
    <property type="evidence" value="ECO:0007669"/>
    <property type="project" value="InterPro"/>
</dbReference>
<keyword evidence="2" id="KW-0963">Cytoplasm</keyword>
<keyword evidence="4" id="KW-0238">DNA-binding</keyword>
<dbReference type="NCBIfam" id="TIGR02044">
    <property type="entry name" value="CueR"/>
    <property type="match status" value="1"/>
</dbReference>
<keyword evidence="8" id="KW-1185">Reference proteome</keyword>
<feature type="domain" description="HTH merR-type" evidence="6">
    <location>
        <begin position="1"/>
        <end position="68"/>
    </location>
</feature>
<accession>A0A2R4MH97</accession>
<dbReference type="CDD" id="cd01108">
    <property type="entry name" value="HTH_CueR"/>
    <property type="match status" value="1"/>
</dbReference>
<dbReference type="InterPro" id="IPR000551">
    <property type="entry name" value="MerR-type_HTH_dom"/>
</dbReference>